<dbReference type="InterPro" id="IPR011990">
    <property type="entry name" value="TPR-like_helical_dom_sf"/>
</dbReference>
<dbReference type="EMBL" id="JARBDR010000919">
    <property type="protein sequence ID" value="KAJ8300300.1"/>
    <property type="molecule type" value="Genomic_DNA"/>
</dbReference>
<proteinExistence type="predicted"/>
<dbReference type="InterPro" id="IPR051864">
    <property type="entry name" value="NCF2_NOXA1"/>
</dbReference>
<sequence length="159" mass="18297">MQSINKQNLEACLKKDPHLAIGHYHKGMQNLKLKRHREADTDFDNAIEKMRGCPYIDYSQLGLVAKLHTYQIQSAKAINLSQRGKTREAIKLFIDASQDTDEDEFKRHAVTCIHELKTGQMLDPNELCPNCLFYPPKNLIANLKKREYVGKAKVNISMR</sequence>
<keyword evidence="2" id="KW-1185">Reference proteome</keyword>
<gene>
    <name evidence="1" type="ORF">KUTeg_021819</name>
</gene>
<dbReference type="PANTHER" id="PTHR15175:SF0">
    <property type="entry name" value="SH3 DOMAIN-CONTAINING PROTEIN C23A1.17"/>
    <property type="match status" value="1"/>
</dbReference>
<reference evidence="1 2" key="1">
    <citation type="submission" date="2022-12" db="EMBL/GenBank/DDBJ databases">
        <title>Chromosome-level genome of Tegillarca granosa.</title>
        <authorList>
            <person name="Kim J."/>
        </authorList>
    </citation>
    <scope>NUCLEOTIDE SEQUENCE [LARGE SCALE GENOMIC DNA]</scope>
    <source>
        <strain evidence="1">Teg-2019</strain>
        <tissue evidence="1">Adductor muscle</tissue>
    </source>
</reference>
<organism evidence="1 2">
    <name type="scientific">Tegillarca granosa</name>
    <name type="common">Malaysian cockle</name>
    <name type="synonym">Anadara granosa</name>
    <dbReference type="NCBI Taxonomy" id="220873"/>
    <lineage>
        <taxon>Eukaryota</taxon>
        <taxon>Metazoa</taxon>
        <taxon>Spiralia</taxon>
        <taxon>Lophotrochozoa</taxon>
        <taxon>Mollusca</taxon>
        <taxon>Bivalvia</taxon>
        <taxon>Autobranchia</taxon>
        <taxon>Pteriomorphia</taxon>
        <taxon>Arcoida</taxon>
        <taxon>Arcoidea</taxon>
        <taxon>Arcidae</taxon>
        <taxon>Tegillarca</taxon>
    </lineage>
</organism>
<evidence type="ECO:0000313" key="1">
    <source>
        <dbReference type="EMBL" id="KAJ8300300.1"/>
    </source>
</evidence>
<accession>A0ABQ9EA05</accession>
<dbReference type="SUPFAM" id="SSF48452">
    <property type="entry name" value="TPR-like"/>
    <property type="match status" value="1"/>
</dbReference>
<dbReference type="Proteomes" id="UP001217089">
    <property type="component" value="Unassembled WGS sequence"/>
</dbReference>
<dbReference type="Gene3D" id="1.25.40.10">
    <property type="entry name" value="Tetratricopeptide repeat domain"/>
    <property type="match status" value="1"/>
</dbReference>
<comment type="caution">
    <text evidence="1">The sequence shown here is derived from an EMBL/GenBank/DDBJ whole genome shotgun (WGS) entry which is preliminary data.</text>
</comment>
<dbReference type="PANTHER" id="PTHR15175">
    <property type="entry name" value="NEUTROPHIL CYTOSOLIC FACTOR 2, NEUTROPHIL NADPH OXIDASE FACTOR 2"/>
    <property type="match status" value="1"/>
</dbReference>
<evidence type="ECO:0000313" key="2">
    <source>
        <dbReference type="Proteomes" id="UP001217089"/>
    </source>
</evidence>
<name>A0ABQ9EA05_TEGGR</name>
<protein>
    <submittedName>
        <fullName evidence="1">Uncharacterized protein</fullName>
    </submittedName>
</protein>